<dbReference type="KEGG" id="ovi:T265_14524"/>
<protein>
    <submittedName>
        <fullName evidence="1">Uncharacterized protein</fullName>
    </submittedName>
</protein>
<dbReference type="OrthoDB" id="10468229at2759"/>
<reference evidence="1 2" key="1">
    <citation type="submission" date="2013-11" db="EMBL/GenBank/DDBJ databases">
        <title>Opisthorchis viverrini - life in the bile duct.</title>
        <authorList>
            <person name="Young N.D."/>
            <person name="Nagarajan N."/>
            <person name="Lin S.J."/>
            <person name="Korhonen P.K."/>
            <person name="Jex A.R."/>
            <person name="Hall R.S."/>
            <person name="Safavi-Hemami H."/>
            <person name="Kaewkong W."/>
            <person name="Bertrand D."/>
            <person name="Gao S."/>
            <person name="Seet Q."/>
            <person name="Wongkham S."/>
            <person name="Teh B.T."/>
            <person name="Wongkham C."/>
            <person name="Intapan P.M."/>
            <person name="Maleewong W."/>
            <person name="Yang X."/>
            <person name="Hu M."/>
            <person name="Wang Z."/>
            <person name="Hofmann A."/>
            <person name="Sternberg P.W."/>
            <person name="Tan P."/>
            <person name="Wang J."/>
            <person name="Gasser R.B."/>
        </authorList>
    </citation>
    <scope>NUCLEOTIDE SEQUENCE [LARGE SCALE GENOMIC DNA]</scope>
</reference>
<feature type="non-terminal residue" evidence="1">
    <location>
        <position position="1"/>
    </location>
</feature>
<keyword evidence="2" id="KW-1185">Reference proteome</keyword>
<evidence type="ECO:0000313" key="2">
    <source>
        <dbReference type="Proteomes" id="UP000054324"/>
    </source>
</evidence>
<evidence type="ECO:0000313" key="1">
    <source>
        <dbReference type="EMBL" id="KER23921.1"/>
    </source>
</evidence>
<organism evidence="1 2">
    <name type="scientific">Opisthorchis viverrini</name>
    <name type="common">Southeast Asian liver fluke</name>
    <dbReference type="NCBI Taxonomy" id="6198"/>
    <lineage>
        <taxon>Eukaryota</taxon>
        <taxon>Metazoa</taxon>
        <taxon>Spiralia</taxon>
        <taxon>Lophotrochozoa</taxon>
        <taxon>Platyhelminthes</taxon>
        <taxon>Trematoda</taxon>
        <taxon>Digenea</taxon>
        <taxon>Opisthorchiida</taxon>
        <taxon>Opisthorchiata</taxon>
        <taxon>Opisthorchiidae</taxon>
        <taxon>Opisthorchis</taxon>
    </lineage>
</organism>
<dbReference type="EMBL" id="KL596829">
    <property type="protein sequence ID" value="KER23921.1"/>
    <property type="molecule type" value="Genomic_DNA"/>
</dbReference>
<accession>A0A074Z9K9</accession>
<sequence>CEVESHTDPALPLAVRCRYGLEVYPAQDWDTCRSGIKLRSDWSKVWTQQPIMTRVQRHLP</sequence>
<name>A0A074Z9K9_OPIVI</name>
<dbReference type="Proteomes" id="UP000054324">
    <property type="component" value="Unassembled WGS sequence"/>
</dbReference>
<dbReference type="AlphaFoldDB" id="A0A074Z9K9"/>
<proteinExistence type="predicted"/>
<dbReference type="RefSeq" id="XP_009172330.1">
    <property type="nucleotide sequence ID" value="XM_009174066.1"/>
</dbReference>
<dbReference type="CTD" id="20328690"/>
<dbReference type="GeneID" id="20328690"/>
<gene>
    <name evidence="1" type="ORF">T265_14524</name>
</gene>